<reference evidence="3 4" key="1">
    <citation type="submission" date="2011-05" db="EMBL/GenBank/DDBJ databases">
        <title>Complete sequence of Isoptericola variabilis 225.</title>
        <authorList>
            <consortium name="US DOE Joint Genome Institute"/>
            <person name="Lucas S."/>
            <person name="Han J."/>
            <person name="Lapidus A."/>
            <person name="Cheng J.-F."/>
            <person name="Goodwin L."/>
            <person name="Pitluck S."/>
            <person name="Peters L."/>
            <person name="Mikhailova N."/>
            <person name="Zeytun A."/>
            <person name="Han C."/>
            <person name="Tapia R."/>
            <person name="Land M."/>
            <person name="Hauser L."/>
            <person name="Kyrpides N."/>
            <person name="Ivanova N."/>
            <person name="Pagani I."/>
            <person name="Siebers A."/>
            <person name="Allgaier M."/>
            <person name="Thelen M."/>
            <person name="Hugenholtz P."/>
            <person name="Gladden J."/>
            <person name="Woyke T."/>
        </authorList>
    </citation>
    <scope>NUCLEOTIDE SEQUENCE [LARGE SCALE GENOMIC DNA]</scope>
    <source>
        <strain evidence="4">225</strain>
    </source>
</reference>
<dbReference type="RefSeq" id="WP_013837531.1">
    <property type="nucleotide sequence ID" value="NC_015588.1"/>
</dbReference>
<accession>F6FSZ5</accession>
<evidence type="ECO:0000256" key="1">
    <source>
        <dbReference type="SAM" id="MobiDB-lite"/>
    </source>
</evidence>
<organism evidence="4">
    <name type="scientific">Isoptericola variabilis (strain 225)</name>
    <dbReference type="NCBI Taxonomy" id="743718"/>
    <lineage>
        <taxon>Bacteria</taxon>
        <taxon>Bacillati</taxon>
        <taxon>Actinomycetota</taxon>
        <taxon>Actinomycetes</taxon>
        <taxon>Micrococcales</taxon>
        <taxon>Promicromonosporaceae</taxon>
        <taxon>Isoptericola</taxon>
    </lineage>
</organism>
<dbReference type="Proteomes" id="UP000009236">
    <property type="component" value="Chromosome"/>
</dbReference>
<feature type="compositionally biased region" description="Polar residues" evidence="1">
    <location>
        <begin position="92"/>
        <end position="101"/>
    </location>
</feature>
<dbReference type="STRING" id="743718.Isova_0337"/>
<keyword evidence="2" id="KW-1133">Transmembrane helix</keyword>
<gene>
    <name evidence="3" type="ordered locus">Isova_0337</name>
</gene>
<dbReference type="SUPFAM" id="SSF103473">
    <property type="entry name" value="MFS general substrate transporter"/>
    <property type="match status" value="1"/>
</dbReference>
<dbReference type="AlphaFoldDB" id="F6FSZ5"/>
<dbReference type="HOGENOM" id="CLU_2287700_0_0_11"/>
<feature type="transmembrane region" description="Helical" evidence="2">
    <location>
        <begin position="30"/>
        <end position="48"/>
    </location>
</feature>
<keyword evidence="2" id="KW-0812">Transmembrane</keyword>
<dbReference type="InterPro" id="IPR036259">
    <property type="entry name" value="MFS_trans_sf"/>
</dbReference>
<keyword evidence="2" id="KW-0472">Membrane</keyword>
<evidence type="ECO:0000313" key="3">
    <source>
        <dbReference type="EMBL" id="AEG43136.1"/>
    </source>
</evidence>
<feature type="region of interest" description="Disordered" evidence="1">
    <location>
        <begin position="61"/>
        <end position="101"/>
    </location>
</feature>
<dbReference type="KEGG" id="iva:Isova_0337"/>
<evidence type="ECO:0000313" key="4">
    <source>
        <dbReference type="Proteomes" id="UP000009236"/>
    </source>
</evidence>
<sequence length="101" mass="9928">MKRVLVAGTVVALGDGTLLGTALALGWRTTAIVALAVGVVGAVLVAMLTPPPRAVAQPGTVTLGLPVREPEPVTDERPAATSQGEDVPASPVGSTPSPVAA</sequence>
<protein>
    <submittedName>
        <fullName evidence="3">Uncharacterized protein</fullName>
    </submittedName>
</protein>
<name>F6FSZ5_ISOV2</name>
<evidence type="ECO:0000256" key="2">
    <source>
        <dbReference type="SAM" id="Phobius"/>
    </source>
</evidence>
<proteinExistence type="predicted"/>
<feature type="compositionally biased region" description="Basic and acidic residues" evidence="1">
    <location>
        <begin position="68"/>
        <end position="78"/>
    </location>
</feature>
<keyword evidence="4" id="KW-1185">Reference proteome</keyword>
<dbReference type="EMBL" id="CP002810">
    <property type="protein sequence ID" value="AEG43136.1"/>
    <property type="molecule type" value="Genomic_DNA"/>
</dbReference>